<dbReference type="Proteomes" id="UP000694865">
    <property type="component" value="Unplaced"/>
</dbReference>
<feature type="chain" id="PRO_5045907143" evidence="2">
    <location>
        <begin position="17"/>
        <end position="182"/>
    </location>
</feature>
<feature type="signal peptide" evidence="2">
    <location>
        <begin position="1"/>
        <end position="16"/>
    </location>
</feature>
<sequence length="182" mass="19691">MLVLIIVAMVTSTVTAQDTQAGASFTTETLFKSMCKQERNLSFSLPYSEISSVADTLLGVRFYYTDACQYEDKSVESSLADYSEIISVGSNATGTVEGDITLPADTAKCDQYTCLCAVLKMKTDSNPDNDDACVMLTEDPTDAPAENTDEPDDQDGDKCSANINIAGCTFLACMLVVIEWLY</sequence>
<feature type="region of interest" description="Disordered" evidence="1">
    <location>
        <begin position="136"/>
        <end position="156"/>
    </location>
</feature>
<keyword evidence="3" id="KW-1185">Reference proteome</keyword>
<evidence type="ECO:0000313" key="4">
    <source>
        <dbReference type="RefSeq" id="XP_002737218.1"/>
    </source>
</evidence>
<evidence type="ECO:0000256" key="1">
    <source>
        <dbReference type="SAM" id="MobiDB-lite"/>
    </source>
</evidence>
<reference evidence="4" key="1">
    <citation type="submission" date="2025-08" db="UniProtKB">
        <authorList>
            <consortium name="RefSeq"/>
        </authorList>
    </citation>
    <scope>IDENTIFICATION</scope>
    <source>
        <tissue evidence="4">Testes</tissue>
    </source>
</reference>
<dbReference type="GeneID" id="100374131"/>
<evidence type="ECO:0000313" key="3">
    <source>
        <dbReference type="Proteomes" id="UP000694865"/>
    </source>
</evidence>
<protein>
    <submittedName>
        <fullName evidence="4">Uncharacterized protein LOC100374131</fullName>
    </submittedName>
</protein>
<dbReference type="RefSeq" id="XP_002737218.1">
    <property type="nucleotide sequence ID" value="XM_002737172.2"/>
</dbReference>
<name>A0ABM0GTT8_SACKO</name>
<accession>A0ABM0GTT8</accession>
<gene>
    <name evidence="4" type="primary">LOC100374131</name>
</gene>
<evidence type="ECO:0000256" key="2">
    <source>
        <dbReference type="SAM" id="SignalP"/>
    </source>
</evidence>
<keyword evidence="2" id="KW-0732">Signal</keyword>
<proteinExistence type="predicted"/>
<organism evidence="3 4">
    <name type="scientific">Saccoglossus kowalevskii</name>
    <name type="common">Acorn worm</name>
    <dbReference type="NCBI Taxonomy" id="10224"/>
    <lineage>
        <taxon>Eukaryota</taxon>
        <taxon>Metazoa</taxon>
        <taxon>Hemichordata</taxon>
        <taxon>Enteropneusta</taxon>
        <taxon>Harrimaniidae</taxon>
        <taxon>Saccoglossus</taxon>
    </lineage>
</organism>